<name>A0AAV5UXL3_9BILA</name>
<feature type="region of interest" description="Disordered" evidence="1">
    <location>
        <begin position="1"/>
        <end position="140"/>
    </location>
</feature>
<dbReference type="Proteomes" id="UP001432322">
    <property type="component" value="Unassembled WGS sequence"/>
</dbReference>
<protein>
    <submittedName>
        <fullName evidence="2">Uncharacterized protein</fullName>
    </submittedName>
</protein>
<evidence type="ECO:0000313" key="3">
    <source>
        <dbReference type="Proteomes" id="UP001432322"/>
    </source>
</evidence>
<accession>A0AAV5UXL3</accession>
<evidence type="ECO:0000313" key="2">
    <source>
        <dbReference type="EMBL" id="GMT11327.1"/>
    </source>
</evidence>
<comment type="caution">
    <text evidence="2">The sequence shown here is derived from an EMBL/GenBank/DDBJ whole genome shotgun (WGS) entry which is preliminary data.</text>
</comment>
<evidence type="ECO:0000256" key="1">
    <source>
        <dbReference type="SAM" id="MobiDB-lite"/>
    </source>
</evidence>
<feature type="non-terminal residue" evidence="2">
    <location>
        <position position="1"/>
    </location>
</feature>
<gene>
    <name evidence="2" type="ORF">PFISCL1PPCAC_2624</name>
</gene>
<organism evidence="2 3">
    <name type="scientific">Pristionchus fissidentatus</name>
    <dbReference type="NCBI Taxonomy" id="1538716"/>
    <lineage>
        <taxon>Eukaryota</taxon>
        <taxon>Metazoa</taxon>
        <taxon>Ecdysozoa</taxon>
        <taxon>Nematoda</taxon>
        <taxon>Chromadorea</taxon>
        <taxon>Rhabditida</taxon>
        <taxon>Rhabditina</taxon>
        <taxon>Diplogasteromorpha</taxon>
        <taxon>Diplogasteroidea</taxon>
        <taxon>Neodiplogasteridae</taxon>
        <taxon>Pristionchus</taxon>
    </lineage>
</organism>
<dbReference type="AlphaFoldDB" id="A0AAV5UXL3"/>
<keyword evidence="3" id="KW-1185">Reference proteome</keyword>
<proteinExistence type="predicted"/>
<sequence>GDIKASNEMISPEKSSGPEKSNPPSEHRKDVLSPSAEMMKDSSGGKKLSSELVGGSSELPKEPNSGGVISPSAEALNAETSAEQENKRKEQQKTWQQVKHKPSAEIIEENWRKENLGQKSTSNAKAANKEASQIKPKPKKEFCASSENIIVMLLLRIAEDSR</sequence>
<feature type="compositionally biased region" description="Low complexity" evidence="1">
    <location>
        <begin position="45"/>
        <end position="58"/>
    </location>
</feature>
<dbReference type="EMBL" id="BTSY01000001">
    <property type="protein sequence ID" value="GMT11327.1"/>
    <property type="molecule type" value="Genomic_DNA"/>
</dbReference>
<reference evidence="2" key="1">
    <citation type="submission" date="2023-10" db="EMBL/GenBank/DDBJ databases">
        <title>Genome assembly of Pristionchus species.</title>
        <authorList>
            <person name="Yoshida K."/>
            <person name="Sommer R.J."/>
        </authorList>
    </citation>
    <scope>NUCLEOTIDE SEQUENCE</scope>
    <source>
        <strain evidence="2">RS5133</strain>
    </source>
</reference>